<evidence type="ECO:0000256" key="2">
    <source>
        <dbReference type="ARBA" id="ARBA00022614"/>
    </source>
</evidence>
<dbReference type="GO" id="GO:0031267">
    <property type="term" value="F:small GTPase binding"/>
    <property type="evidence" value="ECO:0007669"/>
    <property type="project" value="TreeGrafter"/>
</dbReference>
<keyword evidence="3" id="KW-0677">Repeat</keyword>
<keyword evidence="1" id="KW-0343">GTPase activation</keyword>
<evidence type="ECO:0000313" key="4">
    <source>
        <dbReference type="EMBL" id="CAF4888973.1"/>
    </source>
</evidence>
<dbReference type="SMART" id="SM00368">
    <property type="entry name" value="LRR_RI"/>
    <property type="match status" value="3"/>
</dbReference>
<dbReference type="GO" id="GO:0006913">
    <property type="term" value="P:nucleocytoplasmic transport"/>
    <property type="evidence" value="ECO:0007669"/>
    <property type="project" value="TreeGrafter"/>
</dbReference>
<dbReference type="SUPFAM" id="SSF52047">
    <property type="entry name" value="RNI-like"/>
    <property type="match status" value="1"/>
</dbReference>
<dbReference type="PANTHER" id="PTHR24113:SF12">
    <property type="entry name" value="RAN GTPASE-ACTIVATING PROTEIN 1"/>
    <property type="match status" value="1"/>
</dbReference>
<sequence>MDQIEPTLRLIEELPAMRMHVTISYRENICLTFCAYIFKFNYCGYRPTLTKLYVGENQISDNGAQLFAEVLKTNKTLTVLDLEKNTITDNGAHQLAEALKTNKVLTVLGLNGNQITDDGAQKLADALKTNQ</sequence>
<dbReference type="GO" id="GO:0048471">
    <property type="term" value="C:perinuclear region of cytoplasm"/>
    <property type="evidence" value="ECO:0007669"/>
    <property type="project" value="TreeGrafter"/>
</dbReference>
<evidence type="ECO:0000313" key="5">
    <source>
        <dbReference type="Proteomes" id="UP000663848"/>
    </source>
</evidence>
<dbReference type="Gene3D" id="3.80.10.10">
    <property type="entry name" value="Ribonuclease Inhibitor"/>
    <property type="match status" value="1"/>
</dbReference>
<dbReference type="InterPro" id="IPR001611">
    <property type="entry name" value="Leu-rich_rpt"/>
</dbReference>
<dbReference type="Proteomes" id="UP000663848">
    <property type="component" value="Unassembled WGS sequence"/>
</dbReference>
<keyword evidence="2" id="KW-0433">Leucine-rich repeat</keyword>
<dbReference type="PANTHER" id="PTHR24113">
    <property type="entry name" value="RAN GTPASE-ACTIVATING PROTEIN 1"/>
    <property type="match status" value="1"/>
</dbReference>
<organism evidence="4 5">
    <name type="scientific">Rotaria socialis</name>
    <dbReference type="NCBI Taxonomy" id="392032"/>
    <lineage>
        <taxon>Eukaryota</taxon>
        <taxon>Metazoa</taxon>
        <taxon>Spiralia</taxon>
        <taxon>Gnathifera</taxon>
        <taxon>Rotifera</taxon>
        <taxon>Eurotatoria</taxon>
        <taxon>Bdelloidea</taxon>
        <taxon>Philodinida</taxon>
        <taxon>Philodinidae</taxon>
        <taxon>Rotaria</taxon>
    </lineage>
</organism>
<comment type="caution">
    <text evidence="4">The sequence shown here is derived from an EMBL/GenBank/DDBJ whole genome shotgun (WGS) entry which is preliminary data.</text>
</comment>
<reference evidence="4" key="1">
    <citation type="submission" date="2021-02" db="EMBL/GenBank/DDBJ databases">
        <authorList>
            <person name="Nowell W R."/>
        </authorList>
    </citation>
    <scope>NUCLEOTIDE SEQUENCE</scope>
</reference>
<dbReference type="GO" id="GO:0005634">
    <property type="term" value="C:nucleus"/>
    <property type="evidence" value="ECO:0007669"/>
    <property type="project" value="TreeGrafter"/>
</dbReference>
<gene>
    <name evidence="4" type="ORF">QYT958_LOCUS29941</name>
</gene>
<dbReference type="InterPro" id="IPR027038">
    <property type="entry name" value="RanGap"/>
</dbReference>
<evidence type="ECO:0000256" key="1">
    <source>
        <dbReference type="ARBA" id="ARBA00022468"/>
    </source>
</evidence>
<protein>
    <submittedName>
        <fullName evidence="4">Uncharacterized protein</fullName>
    </submittedName>
</protein>
<feature type="non-terminal residue" evidence="4">
    <location>
        <position position="1"/>
    </location>
</feature>
<evidence type="ECO:0000256" key="3">
    <source>
        <dbReference type="ARBA" id="ARBA00022737"/>
    </source>
</evidence>
<dbReference type="Pfam" id="PF13516">
    <property type="entry name" value="LRR_6"/>
    <property type="match status" value="3"/>
</dbReference>
<name>A0A821UF19_9BILA</name>
<dbReference type="AlphaFoldDB" id="A0A821UF19"/>
<dbReference type="InterPro" id="IPR032675">
    <property type="entry name" value="LRR_dom_sf"/>
</dbReference>
<accession>A0A821UF19</accession>
<proteinExistence type="predicted"/>
<dbReference type="EMBL" id="CAJOBR010009142">
    <property type="protein sequence ID" value="CAF4888973.1"/>
    <property type="molecule type" value="Genomic_DNA"/>
</dbReference>
<dbReference type="GO" id="GO:0005829">
    <property type="term" value="C:cytosol"/>
    <property type="evidence" value="ECO:0007669"/>
    <property type="project" value="TreeGrafter"/>
</dbReference>
<dbReference type="GO" id="GO:0005096">
    <property type="term" value="F:GTPase activator activity"/>
    <property type="evidence" value="ECO:0007669"/>
    <property type="project" value="UniProtKB-KW"/>
</dbReference>